<feature type="region of interest" description="Disordered" evidence="1">
    <location>
        <begin position="125"/>
        <end position="173"/>
    </location>
</feature>
<feature type="compositionally biased region" description="Basic and acidic residues" evidence="1">
    <location>
        <begin position="136"/>
        <end position="148"/>
    </location>
</feature>
<sequence length="173" mass="19418">METPCVRGSSAASHMSGVRHPGVLERLDIRIPRLALDGERGGQILTASFFKGLVCPSSRFLSSLPEYAGALFGFKSFSFQVLKRKEQRANRSARKQKKMQIHMWHEEYEPSAVWRRVPHVPRQASEGVNAVAKCVQQREERPGEDRPRHPTGCQGDPEGRTGRISPGREESRG</sequence>
<proteinExistence type="predicted"/>
<dbReference type="AlphaFoldDB" id="A0A377HIS8"/>
<accession>A0A377HIS8</accession>
<evidence type="ECO:0000313" key="3">
    <source>
        <dbReference type="Proteomes" id="UP000254060"/>
    </source>
</evidence>
<protein>
    <submittedName>
        <fullName evidence="2">Uncharacterized protein</fullName>
    </submittedName>
</protein>
<name>A0A377HIS8_9BACL</name>
<evidence type="ECO:0000256" key="1">
    <source>
        <dbReference type="SAM" id="MobiDB-lite"/>
    </source>
</evidence>
<evidence type="ECO:0000313" key="2">
    <source>
        <dbReference type="EMBL" id="STO53346.1"/>
    </source>
</evidence>
<reference evidence="2 3" key="1">
    <citation type="submission" date="2018-06" db="EMBL/GenBank/DDBJ databases">
        <authorList>
            <consortium name="Pathogen Informatics"/>
            <person name="Doyle S."/>
        </authorList>
    </citation>
    <scope>NUCLEOTIDE SEQUENCE [LARGE SCALE GENOMIC DNA]</scope>
    <source>
        <strain evidence="2 3">NCTC13163</strain>
    </source>
</reference>
<feature type="compositionally biased region" description="Basic and acidic residues" evidence="1">
    <location>
        <begin position="157"/>
        <end position="173"/>
    </location>
</feature>
<dbReference type="EMBL" id="UGGP01000004">
    <property type="protein sequence ID" value="STO53346.1"/>
    <property type="molecule type" value="Genomic_DNA"/>
</dbReference>
<gene>
    <name evidence="2" type="ORF">NCTC13163_03327</name>
</gene>
<dbReference type="Proteomes" id="UP000254060">
    <property type="component" value="Unassembled WGS sequence"/>
</dbReference>
<organism evidence="2 3">
    <name type="scientific">Exiguobacterium aurantiacum</name>
    <dbReference type="NCBI Taxonomy" id="33987"/>
    <lineage>
        <taxon>Bacteria</taxon>
        <taxon>Bacillati</taxon>
        <taxon>Bacillota</taxon>
        <taxon>Bacilli</taxon>
        <taxon>Bacillales</taxon>
        <taxon>Bacillales Family XII. Incertae Sedis</taxon>
        <taxon>Exiguobacterium</taxon>
    </lineage>
</organism>